<accession>A0ACB8B4T5</accession>
<gene>
    <name evidence="1" type="ORF">BV22DRAFT_786890</name>
</gene>
<name>A0ACB8B4T5_9AGAM</name>
<dbReference type="EMBL" id="MU266566">
    <property type="protein sequence ID" value="KAH7920662.1"/>
    <property type="molecule type" value="Genomic_DNA"/>
</dbReference>
<sequence>MTVRITMSMCPPRFTPTPNTATELLKRLRHLPFLLRNLRAGFQYRCRIAGVDTDATIPPLYPVTVVYRAKSTSGNDQEGRHIYRASMSDWRCPLCDLHGTFKTREVLNKHLSWDHSAVSILWEQDQELTVLTLEIPPVEDVVSQDLIPRLEYKDRFETSSIAAPDFASNAAHALGSDLQAPVPPKSPEKVAMEAVTIPVVDTAEDKKFKIRGHSPSRSTSRTLSGTSHSRSTSATAVSSRTASTTPSFRSTRYPTPPPPSDPLGPSAQYPYLPIPSENDGEALYSCRPGGPRLYDLLNTMSLDEFGVLSWVIIDREEEMFEIDDVRDEDKVMHALWSRWIFLNRNVFIASYPNGMRTFVKQNWRMIHRAAGWAALRNWLLVFVTRNFLSAVDAVQILKSYQELTGMQHWYMDGSRKPADQDDIYSS</sequence>
<reference evidence="1" key="1">
    <citation type="journal article" date="2021" name="New Phytol.">
        <title>Evolutionary innovations through gain and loss of genes in the ectomycorrhizal Boletales.</title>
        <authorList>
            <person name="Wu G."/>
            <person name="Miyauchi S."/>
            <person name="Morin E."/>
            <person name="Kuo A."/>
            <person name="Drula E."/>
            <person name="Varga T."/>
            <person name="Kohler A."/>
            <person name="Feng B."/>
            <person name="Cao Y."/>
            <person name="Lipzen A."/>
            <person name="Daum C."/>
            <person name="Hundley H."/>
            <person name="Pangilinan J."/>
            <person name="Johnson J."/>
            <person name="Barry K."/>
            <person name="LaButti K."/>
            <person name="Ng V."/>
            <person name="Ahrendt S."/>
            <person name="Min B."/>
            <person name="Choi I.G."/>
            <person name="Park H."/>
            <person name="Plett J.M."/>
            <person name="Magnuson J."/>
            <person name="Spatafora J.W."/>
            <person name="Nagy L.G."/>
            <person name="Henrissat B."/>
            <person name="Grigoriev I.V."/>
            <person name="Yang Z.L."/>
            <person name="Xu J."/>
            <person name="Martin F.M."/>
        </authorList>
    </citation>
    <scope>NUCLEOTIDE SEQUENCE</scope>
    <source>
        <strain evidence="1">KUC20120723A-06</strain>
    </source>
</reference>
<dbReference type="Proteomes" id="UP000790709">
    <property type="component" value="Unassembled WGS sequence"/>
</dbReference>
<protein>
    <submittedName>
        <fullName evidence="1">Uncharacterized protein</fullName>
    </submittedName>
</protein>
<comment type="caution">
    <text evidence="1">The sequence shown here is derived from an EMBL/GenBank/DDBJ whole genome shotgun (WGS) entry which is preliminary data.</text>
</comment>
<organism evidence="1 2">
    <name type="scientific">Leucogyrophana mollusca</name>
    <dbReference type="NCBI Taxonomy" id="85980"/>
    <lineage>
        <taxon>Eukaryota</taxon>
        <taxon>Fungi</taxon>
        <taxon>Dikarya</taxon>
        <taxon>Basidiomycota</taxon>
        <taxon>Agaricomycotina</taxon>
        <taxon>Agaricomycetes</taxon>
        <taxon>Agaricomycetidae</taxon>
        <taxon>Boletales</taxon>
        <taxon>Boletales incertae sedis</taxon>
        <taxon>Leucogyrophana</taxon>
    </lineage>
</organism>
<evidence type="ECO:0000313" key="2">
    <source>
        <dbReference type="Proteomes" id="UP000790709"/>
    </source>
</evidence>
<keyword evidence="2" id="KW-1185">Reference proteome</keyword>
<evidence type="ECO:0000313" key="1">
    <source>
        <dbReference type="EMBL" id="KAH7920662.1"/>
    </source>
</evidence>
<proteinExistence type="predicted"/>